<dbReference type="Proteomes" id="UP000199574">
    <property type="component" value="Chromosome I"/>
</dbReference>
<dbReference type="EMBL" id="LT629754">
    <property type="protein sequence ID" value="SDS37329.1"/>
    <property type="molecule type" value="Genomic_DNA"/>
</dbReference>
<evidence type="ECO:0000313" key="1">
    <source>
        <dbReference type="EMBL" id="SDS37329.1"/>
    </source>
</evidence>
<dbReference type="GeneID" id="90591424"/>
<keyword evidence="2" id="KW-1185">Reference proteome</keyword>
<protein>
    <recommendedName>
        <fullName evidence="3">HEPN AbiU2-like domain-containing protein</fullName>
    </recommendedName>
</protein>
<proteinExistence type="predicted"/>
<organism evidence="1 2">
    <name type="scientific">Maribacter dokdonensis</name>
    <dbReference type="NCBI Taxonomy" id="320912"/>
    <lineage>
        <taxon>Bacteria</taxon>
        <taxon>Pseudomonadati</taxon>
        <taxon>Bacteroidota</taxon>
        <taxon>Flavobacteriia</taxon>
        <taxon>Flavobacteriales</taxon>
        <taxon>Flavobacteriaceae</taxon>
        <taxon>Maribacter</taxon>
    </lineage>
</organism>
<name>A0ABY0UAZ6_9FLAO</name>
<gene>
    <name evidence="1" type="ORF">SAMN05192545_1282</name>
</gene>
<sequence>MLTEPQKKEFLSLKVEIIDLNILTYNFFGKVKKLHEAFKNNGRSDLFMEYNALRYMENGLIMHLTNLDDKNSNFSFIKAQKLLNKTTNDQNLLKKLNVILKTYRREINYIKQEHRNKRIAHLNYVDDLKMDQFLGKQLLPLIAKANEIGDLIWGEQINYQFKLGSHEGVLNFRNETKKLTS</sequence>
<evidence type="ECO:0000313" key="2">
    <source>
        <dbReference type="Proteomes" id="UP000199574"/>
    </source>
</evidence>
<reference evidence="1 2" key="1">
    <citation type="submission" date="2016-10" db="EMBL/GenBank/DDBJ databases">
        <authorList>
            <person name="Varghese N."/>
            <person name="Submissions S."/>
        </authorList>
    </citation>
    <scope>NUCLEOTIDE SEQUENCE [LARGE SCALE GENOMIC DNA]</scope>
    <source>
        <strain evidence="1 2">MAR_2009_60</strain>
    </source>
</reference>
<evidence type="ECO:0008006" key="3">
    <source>
        <dbReference type="Google" id="ProtNLM"/>
    </source>
</evidence>
<dbReference type="RefSeq" id="WP_091603972.1">
    <property type="nucleotide sequence ID" value="NZ_LT629754.1"/>
</dbReference>
<accession>A0ABY0UAZ6</accession>